<proteinExistence type="predicted"/>
<reference evidence="2" key="1">
    <citation type="submission" date="2025-08" db="UniProtKB">
        <authorList>
            <consortium name="Ensembl"/>
        </authorList>
    </citation>
    <scope>IDENTIFICATION</scope>
</reference>
<feature type="domain" description="Reverse transcriptase" evidence="1">
    <location>
        <begin position="1"/>
        <end position="212"/>
    </location>
</feature>
<dbReference type="AlphaFoldDB" id="A0A8C5BX90"/>
<evidence type="ECO:0000313" key="3">
    <source>
        <dbReference type="Proteomes" id="UP000694546"/>
    </source>
</evidence>
<protein>
    <recommendedName>
        <fullName evidence="1">Reverse transcriptase domain-containing protein</fullName>
    </recommendedName>
</protein>
<dbReference type="PANTHER" id="PTHR33332">
    <property type="entry name" value="REVERSE TRANSCRIPTASE DOMAIN-CONTAINING PROTEIN"/>
    <property type="match status" value="1"/>
</dbReference>
<dbReference type="GO" id="GO:0008168">
    <property type="term" value="F:methyltransferase activity"/>
    <property type="evidence" value="ECO:0007669"/>
    <property type="project" value="InterPro"/>
</dbReference>
<dbReference type="Pfam" id="PF00078">
    <property type="entry name" value="RVT_1"/>
    <property type="match status" value="1"/>
</dbReference>
<reference evidence="2" key="2">
    <citation type="submission" date="2025-09" db="UniProtKB">
        <authorList>
            <consortium name="Ensembl"/>
        </authorList>
    </citation>
    <scope>IDENTIFICATION</scope>
</reference>
<dbReference type="GO" id="GO:0016706">
    <property type="term" value="F:2-oxoglutarate-dependent dioxygenase activity"/>
    <property type="evidence" value="ECO:0007669"/>
    <property type="project" value="InterPro"/>
</dbReference>
<dbReference type="Proteomes" id="UP000694546">
    <property type="component" value="Chromosome 14"/>
</dbReference>
<name>A0A8C5BX90_GADMO</name>
<dbReference type="GeneTree" id="ENSGT01020000230367"/>
<dbReference type="CDD" id="cd01650">
    <property type="entry name" value="RT_nLTR_like"/>
    <property type="match status" value="1"/>
</dbReference>
<dbReference type="SUPFAM" id="SSF56672">
    <property type="entry name" value="DNA/RNA polymerases"/>
    <property type="match status" value="1"/>
</dbReference>
<dbReference type="OMA" id="CWSAKSS"/>
<dbReference type="InterPro" id="IPR043502">
    <property type="entry name" value="DNA/RNA_pol_sf"/>
</dbReference>
<organism evidence="2 3">
    <name type="scientific">Gadus morhua</name>
    <name type="common">Atlantic cod</name>
    <dbReference type="NCBI Taxonomy" id="8049"/>
    <lineage>
        <taxon>Eukaryota</taxon>
        <taxon>Metazoa</taxon>
        <taxon>Chordata</taxon>
        <taxon>Craniata</taxon>
        <taxon>Vertebrata</taxon>
        <taxon>Euteleostomi</taxon>
        <taxon>Actinopterygii</taxon>
        <taxon>Neopterygii</taxon>
        <taxon>Teleostei</taxon>
        <taxon>Neoteleostei</taxon>
        <taxon>Acanthomorphata</taxon>
        <taxon>Zeiogadaria</taxon>
        <taxon>Gadariae</taxon>
        <taxon>Gadiformes</taxon>
        <taxon>Gadoidei</taxon>
        <taxon>Gadidae</taxon>
        <taxon>Gadus</taxon>
    </lineage>
</organism>
<accession>A0A8C5BX90</accession>
<dbReference type="InterPro" id="IPR015095">
    <property type="entry name" value="AlkB_hom8_N"/>
</dbReference>
<evidence type="ECO:0000313" key="2">
    <source>
        <dbReference type="Ensembl" id="ENSGMOP00000052349.1"/>
    </source>
</evidence>
<evidence type="ECO:0000259" key="1">
    <source>
        <dbReference type="PROSITE" id="PS50878"/>
    </source>
</evidence>
<dbReference type="Pfam" id="PF09004">
    <property type="entry name" value="ALKBH8_N"/>
    <property type="match status" value="1"/>
</dbReference>
<dbReference type="InterPro" id="IPR000477">
    <property type="entry name" value="RT_dom"/>
</dbReference>
<sequence length="377" mass="42716">MLPPALDPHQFAYRKNRSTDDAIATALHLALAHLDKRNTYVRMLFVDYSSAFNTIVPSRLDRKLRDLGIDPSLCNWILDFLTDRKQVVKMGPKISAPLTISTGAPQGCVLSPLLYSLYTHDCVATHGSNAVIKFADDTTVMGLITDGDETAYRSEVDCLAQYSQDNNLILHTDKTKELVVDFRKKRQIQHPISINGSAVERVHSIKFLGVHITRDLTWEEHTNQVVKKAQRRLFHLRRLKKFGVGPKILGAFFRGTTESILTGCITAWYGNCTAQSRKMLQRVVRTAERISGCELPSIQETYKARCVRKALRIIGDPSHPNQKLFELLPSGRRYQSLRAKTQRMTSSFFPQAVRLLEKHTTPQPSTRTPQQQTVVTF</sequence>
<dbReference type="Ensembl" id="ENSGMOT00000061813.1">
    <property type="protein sequence ID" value="ENSGMOP00000052349.1"/>
    <property type="gene ID" value="ENSGMOG00000024674.1"/>
</dbReference>
<dbReference type="PROSITE" id="PS50878">
    <property type="entry name" value="RT_POL"/>
    <property type="match status" value="1"/>
</dbReference>
<keyword evidence="3" id="KW-1185">Reference proteome</keyword>